<feature type="compositionally biased region" description="Basic and acidic residues" evidence="2">
    <location>
        <begin position="1"/>
        <end position="10"/>
    </location>
</feature>
<reference evidence="3 4" key="1">
    <citation type="journal article" date="2010" name="Nature">
        <title>The genome of a songbird.</title>
        <authorList>
            <person name="Warren W.C."/>
            <person name="Clayton D.F."/>
            <person name="Ellegren H."/>
            <person name="Arnold A.P."/>
            <person name="Hillier L.W."/>
            <person name="Kunstner A."/>
            <person name="Searle S."/>
            <person name="White S."/>
            <person name="Vilella A.J."/>
            <person name="Fairley S."/>
            <person name="Heger A."/>
            <person name="Kong L."/>
            <person name="Ponting C.P."/>
            <person name="Jarvis E.D."/>
            <person name="Mello C.V."/>
            <person name="Minx P."/>
            <person name="Lovell P."/>
            <person name="Velho T.A."/>
            <person name="Ferris M."/>
            <person name="Balakrishnan C.N."/>
            <person name="Sinha S."/>
            <person name="Blatti C."/>
            <person name="London S.E."/>
            <person name="Li Y."/>
            <person name="Lin Y.C."/>
            <person name="George J."/>
            <person name="Sweedler J."/>
            <person name="Southey B."/>
            <person name="Gunaratne P."/>
            <person name="Watson M."/>
            <person name="Nam K."/>
            <person name="Backstrom N."/>
            <person name="Smeds L."/>
            <person name="Nabholz B."/>
            <person name="Itoh Y."/>
            <person name="Whitney O."/>
            <person name="Pfenning A.R."/>
            <person name="Howard J."/>
            <person name="Volker M."/>
            <person name="Skinner B.M."/>
            <person name="Griffin D.K."/>
            <person name="Ye L."/>
            <person name="McLaren W.M."/>
            <person name="Flicek P."/>
            <person name="Quesada V."/>
            <person name="Velasco G."/>
            <person name="Lopez-Otin C."/>
            <person name="Puente X.S."/>
            <person name="Olender T."/>
            <person name="Lancet D."/>
            <person name="Smit A.F."/>
            <person name="Hubley R."/>
            <person name="Konkel M.K."/>
            <person name="Walker J.A."/>
            <person name="Batzer M.A."/>
            <person name="Gu W."/>
            <person name="Pollock D.D."/>
            <person name="Chen L."/>
            <person name="Cheng Z."/>
            <person name="Eichler E.E."/>
            <person name="Stapley J."/>
            <person name="Slate J."/>
            <person name="Ekblom R."/>
            <person name="Birkhead T."/>
            <person name="Burke T."/>
            <person name="Burt D."/>
            <person name="Scharff C."/>
            <person name="Adam I."/>
            <person name="Richard H."/>
            <person name="Sultan M."/>
            <person name="Soldatov A."/>
            <person name="Lehrach H."/>
            <person name="Edwards S.V."/>
            <person name="Yang S.P."/>
            <person name="Li X."/>
            <person name="Graves T."/>
            <person name="Fulton L."/>
            <person name="Nelson J."/>
            <person name="Chinwalla A."/>
            <person name="Hou S."/>
            <person name="Mardis E.R."/>
            <person name="Wilson R.K."/>
        </authorList>
    </citation>
    <scope>NUCLEOTIDE SEQUENCE [LARGE SCALE GENOMIC DNA]</scope>
</reference>
<dbReference type="GeneTree" id="ENSGT00390000006344"/>
<evidence type="ECO:0000256" key="2">
    <source>
        <dbReference type="SAM" id="MobiDB-lite"/>
    </source>
</evidence>
<protein>
    <submittedName>
        <fullName evidence="3">AlkB homolog 4, lysine demethylase</fullName>
    </submittedName>
</protein>
<dbReference type="InParanoid" id="H0Z212"/>
<dbReference type="GO" id="GO:0032451">
    <property type="term" value="F:demethylase activity"/>
    <property type="evidence" value="ECO:0007669"/>
    <property type="project" value="TreeGrafter"/>
</dbReference>
<dbReference type="PANTHER" id="PTHR12463">
    <property type="entry name" value="OXYGENASE-RELATED"/>
    <property type="match status" value="1"/>
</dbReference>
<dbReference type="InterPro" id="IPR037151">
    <property type="entry name" value="AlkB-like_sf"/>
</dbReference>
<dbReference type="HOGENOM" id="CLU_060545_0_0_1"/>
<reference evidence="3" key="2">
    <citation type="submission" date="2025-08" db="UniProtKB">
        <authorList>
            <consortium name="Ensembl"/>
        </authorList>
    </citation>
    <scope>IDENTIFICATION</scope>
</reference>
<dbReference type="GO" id="GO:0070938">
    <property type="term" value="C:contractile ring"/>
    <property type="evidence" value="ECO:0007669"/>
    <property type="project" value="TreeGrafter"/>
</dbReference>
<dbReference type="GO" id="GO:0070988">
    <property type="term" value="P:demethylation"/>
    <property type="evidence" value="ECO:0007669"/>
    <property type="project" value="InterPro"/>
</dbReference>
<name>H0Z212_TAEGU</name>
<dbReference type="Proteomes" id="UP000007754">
    <property type="component" value="Chromosome 19"/>
</dbReference>
<proteinExistence type="predicted"/>
<organism evidence="3 4">
    <name type="scientific">Taeniopygia guttata</name>
    <name type="common">Zebra finch</name>
    <name type="synonym">Poephila guttata</name>
    <dbReference type="NCBI Taxonomy" id="59729"/>
    <lineage>
        <taxon>Eukaryota</taxon>
        <taxon>Metazoa</taxon>
        <taxon>Chordata</taxon>
        <taxon>Craniata</taxon>
        <taxon>Vertebrata</taxon>
        <taxon>Euteleostomi</taxon>
        <taxon>Archelosauria</taxon>
        <taxon>Archosauria</taxon>
        <taxon>Dinosauria</taxon>
        <taxon>Saurischia</taxon>
        <taxon>Theropoda</taxon>
        <taxon>Coelurosauria</taxon>
        <taxon>Aves</taxon>
        <taxon>Neognathae</taxon>
        <taxon>Neoaves</taxon>
        <taxon>Telluraves</taxon>
        <taxon>Australaves</taxon>
        <taxon>Passeriformes</taxon>
        <taxon>Passeroidea</taxon>
        <taxon>Estrildidae</taxon>
        <taxon>Estrildinae</taxon>
        <taxon>Taeniopygia</taxon>
    </lineage>
</organism>
<evidence type="ECO:0000313" key="4">
    <source>
        <dbReference type="Proteomes" id="UP000007754"/>
    </source>
</evidence>
<dbReference type="STRING" id="59729.ENSTGUP00000004602"/>
<accession>H0Z212</accession>
<reference evidence="3" key="3">
    <citation type="submission" date="2025-09" db="UniProtKB">
        <authorList>
            <consortium name="Ensembl"/>
        </authorList>
    </citation>
    <scope>IDENTIFICATION</scope>
</reference>
<dbReference type="InterPro" id="IPR032857">
    <property type="entry name" value="ALKBH4"/>
</dbReference>
<dbReference type="GO" id="GO:0031032">
    <property type="term" value="P:actomyosin structure organization"/>
    <property type="evidence" value="ECO:0007669"/>
    <property type="project" value="TreeGrafter"/>
</dbReference>
<dbReference type="GO" id="GO:0003779">
    <property type="term" value="F:actin binding"/>
    <property type="evidence" value="ECO:0007669"/>
    <property type="project" value="TreeGrafter"/>
</dbReference>
<dbReference type="SUPFAM" id="SSF51197">
    <property type="entry name" value="Clavaminate synthase-like"/>
    <property type="match status" value="1"/>
</dbReference>
<comment type="cofactor">
    <cofactor evidence="1">
        <name>Fe(2+)</name>
        <dbReference type="ChEBI" id="CHEBI:29033"/>
    </cofactor>
</comment>
<dbReference type="GO" id="GO:0030496">
    <property type="term" value="C:midbody"/>
    <property type="evidence" value="ECO:0007669"/>
    <property type="project" value="TreeGrafter"/>
</dbReference>
<evidence type="ECO:0000256" key="1">
    <source>
        <dbReference type="ARBA" id="ARBA00001954"/>
    </source>
</evidence>
<dbReference type="OMA" id="CWERESA"/>
<feature type="compositionally biased region" description="Basic residues" evidence="2">
    <location>
        <begin position="79"/>
        <end position="94"/>
    </location>
</feature>
<sequence length="533" mass="57484">MCHPAHRGDAADGTFAYRGATERRGYSPGSGRSCPTAALGMEPRSRASPCPDRAPLELPRTAGTRCRHGDKATHSGAVRTRRGGLRAAGYHRLRAQAAAPPVGRAGQVRAGQVRSRPVTAASGHRAPRGAGAGRGVRRRRGVCAAPTTPSGPRGAEQRRGARAQRGGCWERESARTPLPPAPPGRAACARPRRPHLERPGGGRGAGRKEGREEGAAGRRGCVLGMQAAGGAAGCGCKGIRSCLLCEGPAAAAPPPQGEDNFTYCPATGLAKGNEHSEFAGWAFPFPGVFLVEEFISEDEECEIVELMDRDDWKPSQSGRKKQDYGPKVNFKKQRLKAGSFTGLPSFSRKIVAQMKACAVLSGFLPVEQCNLDYSPERGSAIDPHFDDWWLWGERLVSLNLLSKTVLSMSCDSEDTIQLFPISSKEELSPPSPFMQTSACRNSGEEGTQCFLSPRLVPGKEVSVAILLPQRSLVVLQGDARYKWKHGIHRRHIEHRRVCITFRELSAEFSAGGRHEELGKELLQIALSFQGRPV</sequence>
<feature type="compositionally biased region" description="Basic and acidic residues" evidence="2">
    <location>
        <begin position="194"/>
        <end position="215"/>
    </location>
</feature>
<dbReference type="AlphaFoldDB" id="H0Z212"/>
<dbReference type="PANTHER" id="PTHR12463:SF0">
    <property type="entry name" value="ALPHA-KETOGLUTARATE-DEPENDENT DIOXYGENASE ALKB HOMOLOG 4"/>
    <property type="match status" value="1"/>
</dbReference>
<dbReference type="GO" id="GO:0016491">
    <property type="term" value="F:oxidoreductase activity"/>
    <property type="evidence" value="ECO:0007669"/>
    <property type="project" value="TreeGrafter"/>
</dbReference>
<evidence type="ECO:0000313" key="3">
    <source>
        <dbReference type="Ensembl" id="ENSTGUP00000004602.2"/>
    </source>
</evidence>
<gene>
    <name evidence="3" type="primary">ALKBH4</name>
</gene>
<dbReference type="Ensembl" id="ENSTGUT00000004651.2">
    <property type="protein sequence ID" value="ENSTGUP00000004602.2"/>
    <property type="gene ID" value="ENSTGUG00000004477.2"/>
</dbReference>
<feature type="region of interest" description="Disordered" evidence="2">
    <location>
        <begin position="1"/>
        <end position="215"/>
    </location>
</feature>
<dbReference type="Gene3D" id="2.60.120.590">
    <property type="entry name" value="Alpha-ketoglutarate-dependent dioxygenase AlkB-like"/>
    <property type="match status" value="1"/>
</dbReference>
<keyword evidence="4" id="KW-1185">Reference proteome</keyword>